<keyword evidence="16" id="KW-1185">Reference proteome</keyword>
<keyword evidence="9" id="KW-0862">Zinc</keyword>
<dbReference type="Gene3D" id="3.60.21.10">
    <property type="match status" value="1"/>
</dbReference>
<evidence type="ECO:0000256" key="1">
    <source>
        <dbReference type="ARBA" id="ARBA00001936"/>
    </source>
</evidence>
<comment type="caution">
    <text evidence="15">The sequence shown here is derived from an EMBL/GenBank/DDBJ whole genome shotgun (WGS) entry which is preliminary data.</text>
</comment>
<evidence type="ECO:0000256" key="6">
    <source>
        <dbReference type="ARBA" id="ARBA00022664"/>
    </source>
</evidence>
<dbReference type="GO" id="GO:0005634">
    <property type="term" value="C:nucleus"/>
    <property type="evidence" value="ECO:0007669"/>
    <property type="project" value="UniProtKB-SubCell"/>
</dbReference>
<keyword evidence="7" id="KW-0479">Metal-binding</keyword>
<keyword evidence="12" id="KW-0539">Nucleus</keyword>
<comment type="similarity">
    <text evidence="5">Belongs to the lariat debranching enzyme family.</text>
</comment>
<evidence type="ECO:0000256" key="13">
    <source>
        <dbReference type="SAM" id="MobiDB-lite"/>
    </source>
</evidence>
<feature type="region of interest" description="Disordered" evidence="13">
    <location>
        <begin position="464"/>
        <end position="502"/>
    </location>
</feature>
<dbReference type="Pfam" id="PF05011">
    <property type="entry name" value="DBR1"/>
    <property type="match status" value="1"/>
</dbReference>
<dbReference type="PANTHER" id="PTHR12849:SF0">
    <property type="entry name" value="LARIAT DEBRANCHING ENZYME"/>
    <property type="match status" value="1"/>
</dbReference>
<dbReference type="SUPFAM" id="SSF56300">
    <property type="entry name" value="Metallo-dependent phosphatases"/>
    <property type="match status" value="1"/>
</dbReference>
<evidence type="ECO:0000313" key="15">
    <source>
        <dbReference type="EMBL" id="RUS31444.1"/>
    </source>
</evidence>
<dbReference type="GO" id="GO:0046872">
    <property type="term" value="F:metal ion binding"/>
    <property type="evidence" value="ECO:0007669"/>
    <property type="project" value="UniProtKB-KW"/>
</dbReference>
<evidence type="ECO:0000256" key="11">
    <source>
        <dbReference type="ARBA" id="ARBA00023211"/>
    </source>
</evidence>
<keyword evidence="10" id="KW-0408">Iron</keyword>
<gene>
    <name evidence="15" type="ORF">BC938DRAFT_477794</name>
</gene>
<dbReference type="Proteomes" id="UP000274822">
    <property type="component" value="Unassembled WGS sequence"/>
</dbReference>
<evidence type="ECO:0000256" key="3">
    <source>
        <dbReference type="ARBA" id="ARBA00001954"/>
    </source>
</evidence>
<keyword evidence="6" id="KW-0507">mRNA processing</keyword>
<dbReference type="InterPro" id="IPR007708">
    <property type="entry name" value="DBR1_C"/>
</dbReference>
<evidence type="ECO:0000313" key="16">
    <source>
        <dbReference type="Proteomes" id="UP000274822"/>
    </source>
</evidence>
<protein>
    <submittedName>
        <fullName evidence="15">Lariat debranching enzyme, C-terminal domain-containing protein</fullName>
    </submittedName>
</protein>
<evidence type="ECO:0000256" key="7">
    <source>
        <dbReference type="ARBA" id="ARBA00022723"/>
    </source>
</evidence>
<comment type="cofactor">
    <cofactor evidence="3">
        <name>Fe(2+)</name>
        <dbReference type="ChEBI" id="CHEBI:29033"/>
    </cofactor>
</comment>
<evidence type="ECO:0000256" key="8">
    <source>
        <dbReference type="ARBA" id="ARBA00022801"/>
    </source>
</evidence>
<name>A0A433QNU2_9FUNG</name>
<accession>A0A433QNU2</accession>
<feature type="domain" description="Lariat debranching enzyme C-terminal" evidence="14">
    <location>
        <begin position="504"/>
        <end position="645"/>
    </location>
</feature>
<keyword evidence="8" id="KW-0378">Hydrolase</keyword>
<dbReference type="GO" id="GO:0008419">
    <property type="term" value="F:RNA lariat debranching enzyme activity"/>
    <property type="evidence" value="ECO:0007669"/>
    <property type="project" value="TreeGrafter"/>
</dbReference>
<organism evidence="15 16">
    <name type="scientific">Jimgerdemannia flammicorona</name>
    <dbReference type="NCBI Taxonomy" id="994334"/>
    <lineage>
        <taxon>Eukaryota</taxon>
        <taxon>Fungi</taxon>
        <taxon>Fungi incertae sedis</taxon>
        <taxon>Mucoromycota</taxon>
        <taxon>Mucoromycotina</taxon>
        <taxon>Endogonomycetes</taxon>
        <taxon>Endogonales</taxon>
        <taxon>Endogonaceae</taxon>
        <taxon>Jimgerdemannia</taxon>
    </lineage>
</organism>
<sequence>MKEFHQFKIIIIDNVSSEDLMFILAFPDTKAYDPAIMLLYHLTWFSKPLIGLCVRRYSPSASRNMKIAVEGCCHGELDTIYGSLQNLERVERIKIDLLLICGDFQVRFPSQELESTDSQSIRNMADMECIACPPKFRTVGTFYKYYSGQKKAPYPTVFIGGNHEASNYLWELYHGGWVCENIYFLGFGGVINFGGLRIAGISGIYKNFHYKLGSYIRSFLNPKCHFENPPYSESDLRSIYHVREYDVFKLSQIKKPVDVFLSHDWPRGVEQHGNLQSLLSTKPYFQKEVEQNNLGSPSNRLLLTRLRPRYWFSAHLHIKFAALVDHNRIKEHQPHVTNNPEEMQIDDTVDDDDDQSVVSEAMHNPDEIQIDLDEDDEGAAPKRGAIANPDEIAIDLDEDDEGVDPKRGAVADSDEIAIGLNEDDEGASARTGGRKVANPEESTIEDVNVDDVIAGASVEGAVLGEPEAQEASEQEPPVDYTDTQAEAQTASESAPPVERADTAMPPSLTRFLALDKCLPRRDFLQVSVKQPMLSKKVVDIPEASGSLEFSYDVEWLAITKVAHRYLSVSREQTPLPDKIGFRSEVDQEMTSLQSRVDSSDLDLRVPLNFEPTAPAHNPAAPLFERPYLNPQTQALCALMGIENKININGRPPVPIHVVAGPSTGPTESLGEELLLGDAHAAMTSAAQQQDEDGYDPTAPFILDTSPHKRSRISLPPRTVEVTGEEVVMGEEVMTEDKVMMEDDSVGGNGGEV</sequence>
<dbReference type="GO" id="GO:0000398">
    <property type="term" value="P:mRNA splicing, via spliceosome"/>
    <property type="evidence" value="ECO:0007669"/>
    <property type="project" value="TreeGrafter"/>
</dbReference>
<proteinExistence type="inferred from homology"/>
<feature type="region of interest" description="Disordered" evidence="13">
    <location>
        <begin position="732"/>
        <end position="752"/>
    </location>
</feature>
<feature type="compositionally biased region" description="Polar residues" evidence="13">
    <location>
        <begin position="481"/>
        <end position="492"/>
    </location>
</feature>
<dbReference type="PANTHER" id="PTHR12849">
    <property type="entry name" value="RNA LARIAT DEBRANCHING ENZYME"/>
    <property type="match status" value="1"/>
</dbReference>
<dbReference type="EMBL" id="RBNJ01002944">
    <property type="protein sequence ID" value="RUS31444.1"/>
    <property type="molecule type" value="Genomic_DNA"/>
</dbReference>
<evidence type="ECO:0000256" key="10">
    <source>
        <dbReference type="ARBA" id="ARBA00023004"/>
    </source>
</evidence>
<reference evidence="15 16" key="1">
    <citation type="journal article" date="2018" name="New Phytol.">
        <title>Phylogenomics of Endogonaceae and evolution of mycorrhizas within Mucoromycota.</title>
        <authorList>
            <person name="Chang Y."/>
            <person name="Desiro A."/>
            <person name="Na H."/>
            <person name="Sandor L."/>
            <person name="Lipzen A."/>
            <person name="Clum A."/>
            <person name="Barry K."/>
            <person name="Grigoriev I.V."/>
            <person name="Martin F.M."/>
            <person name="Stajich J.E."/>
            <person name="Smith M.E."/>
            <person name="Bonito G."/>
            <person name="Spatafora J.W."/>
        </authorList>
    </citation>
    <scope>NUCLEOTIDE SEQUENCE [LARGE SCALE GENOMIC DNA]</scope>
    <source>
        <strain evidence="15 16">AD002</strain>
    </source>
</reference>
<dbReference type="InterPro" id="IPR029052">
    <property type="entry name" value="Metallo-depent_PP-like"/>
</dbReference>
<evidence type="ECO:0000256" key="12">
    <source>
        <dbReference type="ARBA" id="ARBA00023242"/>
    </source>
</evidence>
<evidence type="ECO:0000259" key="14">
    <source>
        <dbReference type="SMART" id="SM01124"/>
    </source>
</evidence>
<comment type="subcellular location">
    <subcellularLocation>
        <location evidence="4">Nucleus</location>
    </subcellularLocation>
</comment>
<evidence type="ECO:0000256" key="9">
    <source>
        <dbReference type="ARBA" id="ARBA00022833"/>
    </source>
</evidence>
<comment type="cofactor">
    <cofactor evidence="1">
        <name>Mn(2+)</name>
        <dbReference type="ChEBI" id="CHEBI:29035"/>
    </cofactor>
</comment>
<keyword evidence="11" id="KW-0464">Manganese</keyword>
<dbReference type="InterPro" id="IPR041816">
    <property type="entry name" value="Dbr1_N"/>
</dbReference>
<dbReference type="Pfam" id="PF00149">
    <property type="entry name" value="Metallophos"/>
    <property type="match status" value="1"/>
</dbReference>
<dbReference type="CDD" id="cd00844">
    <property type="entry name" value="MPP_Dbr1_N"/>
    <property type="match status" value="1"/>
</dbReference>
<evidence type="ECO:0000256" key="4">
    <source>
        <dbReference type="ARBA" id="ARBA00004123"/>
    </source>
</evidence>
<evidence type="ECO:0000256" key="5">
    <source>
        <dbReference type="ARBA" id="ARBA00006045"/>
    </source>
</evidence>
<dbReference type="FunFam" id="3.60.21.10:FF:000035">
    <property type="entry name" value="Lariat debranching enzyme"/>
    <property type="match status" value="1"/>
</dbReference>
<dbReference type="AlphaFoldDB" id="A0A433QNU2"/>
<comment type="cofactor">
    <cofactor evidence="2">
        <name>Zn(2+)</name>
        <dbReference type="ChEBI" id="CHEBI:29105"/>
    </cofactor>
</comment>
<dbReference type="SMART" id="SM01124">
    <property type="entry name" value="DBR1"/>
    <property type="match status" value="1"/>
</dbReference>
<dbReference type="InterPro" id="IPR004843">
    <property type="entry name" value="Calcineurin-like_PHP"/>
</dbReference>
<evidence type="ECO:0000256" key="2">
    <source>
        <dbReference type="ARBA" id="ARBA00001947"/>
    </source>
</evidence>